<evidence type="ECO:0000313" key="6">
    <source>
        <dbReference type="Proteomes" id="UP000261875"/>
    </source>
</evidence>
<organism evidence="5 6">
    <name type="scientific">Candidatus Fukatsuia symbiotica</name>
    <dbReference type="NCBI Taxonomy" id="1878942"/>
    <lineage>
        <taxon>Bacteria</taxon>
        <taxon>Pseudomonadati</taxon>
        <taxon>Pseudomonadota</taxon>
        <taxon>Gammaproteobacteria</taxon>
        <taxon>Enterobacterales</taxon>
        <taxon>Yersiniaceae</taxon>
        <taxon>Candidatus Fukatsuia</taxon>
    </lineage>
</organism>
<keyword evidence="5" id="KW-0614">Plasmid</keyword>
<feature type="domain" description="Bacterial type II secretion system protein E" evidence="4">
    <location>
        <begin position="111"/>
        <end position="264"/>
    </location>
</feature>
<dbReference type="Gene3D" id="3.40.50.300">
    <property type="entry name" value="P-loop containing nucleotide triphosphate hydrolases"/>
    <property type="match status" value="1"/>
</dbReference>
<dbReference type="GO" id="GO:0016887">
    <property type="term" value="F:ATP hydrolysis activity"/>
    <property type="evidence" value="ECO:0007669"/>
    <property type="project" value="TreeGrafter"/>
</dbReference>
<comment type="similarity">
    <text evidence="1">Belongs to the GSP E family.</text>
</comment>
<dbReference type="KEGG" id="fsm:CCS41_14415"/>
<dbReference type="Proteomes" id="UP000261875">
    <property type="component" value="Plasmid p5D_Fsymbiotica-2"/>
</dbReference>
<evidence type="ECO:0000256" key="1">
    <source>
        <dbReference type="ARBA" id="ARBA00006611"/>
    </source>
</evidence>
<dbReference type="EMBL" id="CP021661">
    <property type="protein sequence ID" value="AWK15611.1"/>
    <property type="molecule type" value="Genomic_DNA"/>
</dbReference>
<reference evidence="5 6" key="1">
    <citation type="submission" date="2017-05" db="EMBL/GenBank/DDBJ databases">
        <title>Genome sequence of Candidatus Fukatsuia symbiotica and Candidatus Hamiltonella defensa from Acyrthosiphon pisum strain 5D.</title>
        <authorList>
            <person name="Patel V.A."/>
            <person name="Chevignon G."/>
            <person name="Russell J.A."/>
            <person name="Oliver K.M."/>
        </authorList>
    </citation>
    <scope>NUCLEOTIDE SEQUENCE [LARGE SCALE GENOMIC DNA]</scope>
    <source>
        <strain evidence="5 6">5D</strain>
        <plasmid evidence="5 6">p5D_Fsymbiotica-2</plasmid>
    </source>
</reference>
<proteinExistence type="inferred from homology"/>
<keyword evidence="2" id="KW-0547">Nucleotide-binding</keyword>
<evidence type="ECO:0000256" key="3">
    <source>
        <dbReference type="ARBA" id="ARBA00022840"/>
    </source>
</evidence>
<dbReference type="PANTHER" id="PTHR30258:SF3">
    <property type="entry name" value="SLL1921 PROTEIN"/>
    <property type="match status" value="1"/>
</dbReference>
<gene>
    <name evidence="5" type="ORF">CCS41_14415</name>
</gene>
<evidence type="ECO:0000313" key="5">
    <source>
        <dbReference type="EMBL" id="AWK15611.1"/>
    </source>
</evidence>
<dbReference type="AlphaFoldDB" id="A0A2U8I8X4"/>
<dbReference type="InterPro" id="IPR027417">
    <property type="entry name" value="P-loop_NTPase"/>
</dbReference>
<evidence type="ECO:0000256" key="2">
    <source>
        <dbReference type="ARBA" id="ARBA00022741"/>
    </source>
</evidence>
<dbReference type="PANTHER" id="PTHR30258">
    <property type="entry name" value="TYPE II SECRETION SYSTEM PROTEIN GSPE-RELATED"/>
    <property type="match status" value="1"/>
</dbReference>
<keyword evidence="3" id="KW-0067">ATP-binding</keyword>
<geneLocation type="plasmid" evidence="5 6">
    <name>p5D_Fsymbiotica-2</name>
</geneLocation>
<protein>
    <submittedName>
        <fullName evidence="5">Type IV secretion system protein</fullName>
    </submittedName>
</protein>
<dbReference type="InterPro" id="IPR001482">
    <property type="entry name" value="T2SS/T4SS_dom"/>
</dbReference>
<sequence length="319" mass="35014">MATESRLKDAGFVDLYLGHDYCDIKGMIGESSRLAPAPACLADDIARLKSACLHCHQAENRNEFSLLFDERLYRVTVTRDAYKQLAFVIRQTPDRIRAINEVGLTSELITLISEEKKTGLILVSGAMGTGKTTTAAAIVSEKIKKSGLLGVAIEDPIETLLCGLHGTGRCIQLEVSENEDYSLALKRSMRMGANILFIGEIRDAITAHEALKASLNGAFVVATLHAASVMDAIERYSMLCNEMHQHANPIIAKSLFMVTHQRLKAVNRDGQVVAHHVSLEGYHIQSVAAIKAKIKDGNFGSLIDDFNSIDQQRLRQPAR</sequence>
<accession>A0A2U8I8X4</accession>
<evidence type="ECO:0000259" key="4">
    <source>
        <dbReference type="Pfam" id="PF00437"/>
    </source>
</evidence>
<dbReference type="GO" id="GO:0005524">
    <property type="term" value="F:ATP binding"/>
    <property type="evidence" value="ECO:0007669"/>
    <property type="project" value="UniProtKB-KW"/>
</dbReference>
<dbReference type="GO" id="GO:0005886">
    <property type="term" value="C:plasma membrane"/>
    <property type="evidence" value="ECO:0007669"/>
    <property type="project" value="TreeGrafter"/>
</dbReference>
<dbReference type="OrthoDB" id="5442742at2"/>
<keyword evidence="6" id="KW-1185">Reference proteome</keyword>
<name>A0A2U8I8X4_9GAMM</name>
<dbReference type="RefSeq" id="WP_119797917.1">
    <property type="nucleotide sequence ID" value="NZ_CP021661.1"/>
</dbReference>
<dbReference type="Pfam" id="PF00437">
    <property type="entry name" value="T2SSE"/>
    <property type="match status" value="1"/>
</dbReference>
<dbReference type="SUPFAM" id="SSF52540">
    <property type="entry name" value="P-loop containing nucleoside triphosphate hydrolases"/>
    <property type="match status" value="1"/>
</dbReference>